<feature type="region of interest" description="Disordered" evidence="1">
    <location>
        <begin position="58"/>
        <end position="77"/>
    </location>
</feature>
<sequence length="77" mass="8209">MTPFFALPPPQNPRSFLEPLIVALACNPTTSTIKPVSPHLSILTHGDDGSRLRAGLCHEEAQQGEDEESGREDGNGG</sequence>
<dbReference type="AlphaFoldDB" id="A0A804KZW1"/>
<evidence type="ECO:0000313" key="3">
    <source>
        <dbReference type="Proteomes" id="UP000012960"/>
    </source>
</evidence>
<dbReference type="Proteomes" id="UP000012960">
    <property type="component" value="Unplaced"/>
</dbReference>
<organism evidence="2 3">
    <name type="scientific">Musa acuminata subsp. malaccensis</name>
    <name type="common">Wild banana</name>
    <name type="synonym">Musa malaccensis</name>
    <dbReference type="NCBI Taxonomy" id="214687"/>
    <lineage>
        <taxon>Eukaryota</taxon>
        <taxon>Viridiplantae</taxon>
        <taxon>Streptophyta</taxon>
        <taxon>Embryophyta</taxon>
        <taxon>Tracheophyta</taxon>
        <taxon>Spermatophyta</taxon>
        <taxon>Magnoliopsida</taxon>
        <taxon>Liliopsida</taxon>
        <taxon>Zingiberales</taxon>
        <taxon>Musaceae</taxon>
        <taxon>Musa</taxon>
    </lineage>
</organism>
<dbReference type="EnsemblPlants" id="Ma10_t24400.1">
    <property type="protein sequence ID" value="Ma10_p24400.1"/>
    <property type="gene ID" value="Ma10_g24400"/>
</dbReference>
<dbReference type="Gramene" id="Ma10_t24400.1">
    <property type="protein sequence ID" value="Ma10_p24400.1"/>
    <property type="gene ID" value="Ma10_g24400"/>
</dbReference>
<accession>A0A804KZW1</accession>
<protein>
    <submittedName>
        <fullName evidence="2">Uncharacterized protein</fullName>
    </submittedName>
</protein>
<proteinExistence type="predicted"/>
<reference evidence="2" key="1">
    <citation type="submission" date="2021-05" db="UniProtKB">
        <authorList>
            <consortium name="EnsemblPlants"/>
        </authorList>
    </citation>
    <scope>IDENTIFICATION</scope>
    <source>
        <strain evidence="2">subsp. malaccensis</strain>
    </source>
</reference>
<evidence type="ECO:0000256" key="1">
    <source>
        <dbReference type="SAM" id="MobiDB-lite"/>
    </source>
</evidence>
<dbReference type="InParanoid" id="A0A804KZW1"/>
<evidence type="ECO:0000313" key="2">
    <source>
        <dbReference type="EnsemblPlants" id="Ma10_p24400.1"/>
    </source>
</evidence>
<keyword evidence="3" id="KW-1185">Reference proteome</keyword>
<name>A0A804KZW1_MUSAM</name>